<organism evidence="2 3">
    <name type="scientific">Thermocatellispora tengchongensis</name>
    <dbReference type="NCBI Taxonomy" id="1073253"/>
    <lineage>
        <taxon>Bacteria</taxon>
        <taxon>Bacillati</taxon>
        <taxon>Actinomycetota</taxon>
        <taxon>Actinomycetes</taxon>
        <taxon>Streptosporangiales</taxon>
        <taxon>Streptosporangiaceae</taxon>
        <taxon>Thermocatellispora</taxon>
    </lineage>
</organism>
<evidence type="ECO:0000313" key="2">
    <source>
        <dbReference type="EMBL" id="MBB5136063.1"/>
    </source>
</evidence>
<protein>
    <submittedName>
        <fullName evidence="2">Uncharacterized protein</fullName>
    </submittedName>
</protein>
<name>A0A840PDQ1_9ACTN</name>
<proteinExistence type="predicted"/>
<gene>
    <name evidence="2" type="ORF">HNP84_005807</name>
</gene>
<evidence type="ECO:0000313" key="3">
    <source>
        <dbReference type="Proteomes" id="UP000578449"/>
    </source>
</evidence>
<dbReference type="Proteomes" id="UP000578449">
    <property type="component" value="Unassembled WGS sequence"/>
</dbReference>
<accession>A0A840PDQ1</accession>
<sequence>MPGSLLGAADPREDVRAFRAKRRPTLTGRRKRDR</sequence>
<evidence type="ECO:0000256" key="1">
    <source>
        <dbReference type="SAM" id="MobiDB-lite"/>
    </source>
</evidence>
<comment type="caution">
    <text evidence="2">The sequence shown here is derived from an EMBL/GenBank/DDBJ whole genome shotgun (WGS) entry which is preliminary data.</text>
</comment>
<dbReference type="EMBL" id="JACHGN010000013">
    <property type="protein sequence ID" value="MBB5136063.1"/>
    <property type="molecule type" value="Genomic_DNA"/>
</dbReference>
<feature type="region of interest" description="Disordered" evidence="1">
    <location>
        <begin position="1"/>
        <end position="34"/>
    </location>
</feature>
<feature type="compositionally biased region" description="Basic residues" evidence="1">
    <location>
        <begin position="18"/>
        <end position="34"/>
    </location>
</feature>
<reference evidence="2 3" key="1">
    <citation type="submission" date="2020-08" db="EMBL/GenBank/DDBJ databases">
        <title>Genomic Encyclopedia of Type Strains, Phase IV (KMG-IV): sequencing the most valuable type-strain genomes for metagenomic binning, comparative biology and taxonomic classification.</title>
        <authorList>
            <person name="Goeker M."/>
        </authorList>
    </citation>
    <scope>NUCLEOTIDE SEQUENCE [LARGE SCALE GENOMIC DNA]</scope>
    <source>
        <strain evidence="2 3">DSM 45615</strain>
    </source>
</reference>
<dbReference type="AlphaFoldDB" id="A0A840PDQ1"/>
<keyword evidence="3" id="KW-1185">Reference proteome</keyword>